<name>A0A8C5AZA0_GADMO</name>
<reference evidence="3" key="1">
    <citation type="submission" date="2025-08" db="UniProtKB">
        <authorList>
            <consortium name="Ensembl"/>
        </authorList>
    </citation>
    <scope>IDENTIFICATION</scope>
</reference>
<dbReference type="GeneTree" id="ENSGT00390000003839"/>
<dbReference type="Ensembl" id="ENSGMOT00000063828.1">
    <property type="protein sequence ID" value="ENSGMOP00000038668.1"/>
    <property type="gene ID" value="ENSGMOG00000022525.1"/>
</dbReference>
<feature type="region of interest" description="Disordered" evidence="1">
    <location>
        <begin position="136"/>
        <end position="160"/>
    </location>
</feature>
<dbReference type="PANTHER" id="PTHR33963">
    <property type="entry name" value="MKRN2 OPPOSITE STRAND PROTEIN"/>
    <property type="match status" value="1"/>
</dbReference>
<dbReference type="Proteomes" id="UP000694546">
    <property type="component" value="Chromosome 13"/>
</dbReference>
<evidence type="ECO:0000259" key="2">
    <source>
        <dbReference type="Pfam" id="PF16044"/>
    </source>
</evidence>
<evidence type="ECO:0000256" key="1">
    <source>
        <dbReference type="SAM" id="MobiDB-lite"/>
    </source>
</evidence>
<evidence type="ECO:0000313" key="4">
    <source>
        <dbReference type="Proteomes" id="UP000694546"/>
    </source>
</evidence>
<dbReference type="AlphaFoldDB" id="A0A8C5AZA0"/>
<sequence length="160" mass="18352">GWCITTPTWACVNVGVVYNYTHLGVVKDETGWETCIRVVLVQHDSYSLRDQWDKYLESYSGGALWDTNWTRFDAVTHNCYTYCLGFINRVLEVEGRGPLTPEQFTERYVLPRTTRAHRFNGLLQVLKKKPYHLLERQTGSERGSLAGSDTGSQVKRETGK</sequence>
<protein>
    <recommendedName>
        <fullName evidence="2">MKRN2 opposite strand protein-like C-terminal domain-containing protein</fullName>
    </recommendedName>
</protein>
<feature type="domain" description="MKRN2 opposite strand protein-like C-terminal" evidence="2">
    <location>
        <begin position="14"/>
        <end position="124"/>
    </location>
</feature>
<accession>A0A8C5AZA0</accession>
<evidence type="ECO:0000313" key="3">
    <source>
        <dbReference type="Ensembl" id="ENSGMOP00000038668.1"/>
    </source>
</evidence>
<proteinExistence type="predicted"/>
<organism evidence="3 4">
    <name type="scientific">Gadus morhua</name>
    <name type="common">Atlantic cod</name>
    <dbReference type="NCBI Taxonomy" id="8049"/>
    <lineage>
        <taxon>Eukaryota</taxon>
        <taxon>Metazoa</taxon>
        <taxon>Chordata</taxon>
        <taxon>Craniata</taxon>
        <taxon>Vertebrata</taxon>
        <taxon>Euteleostomi</taxon>
        <taxon>Actinopterygii</taxon>
        <taxon>Neopterygii</taxon>
        <taxon>Teleostei</taxon>
        <taxon>Neoteleostei</taxon>
        <taxon>Acanthomorphata</taxon>
        <taxon>Zeiogadaria</taxon>
        <taxon>Gadariae</taxon>
        <taxon>Gadiformes</taxon>
        <taxon>Gadoidei</taxon>
        <taxon>Gadidae</taxon>
        <taxon>Gadus</taxon>
    </lineage>
</organism>
<dbReference type="PANTHER" id="PTHR33963:SF2">
    <property type="entry name" value="MKRN2 OPPOSITE STRAND PROTEIN"/>
    <property type="match status" value="1"/>
</dbReference>
<dbReference type="Pfam" id="PF16044">
    <property type="entry name" value="DUF4796_C"/>
    <property type="match status" value="1"/>
</dbReference>
<reference evidence="3" key="2">
    <citation type="submission" date="2025-09" db="UniProtKB">
        <authorList>
            <consortium name="Ensembl"/>
        </authorList>
    </citation>
    <scope>IDENTIFICATION</scope>
</reference>
<dbReference type="InterPro" id="IPR053921">
    <property type="entry name" value="MKRN2OS-like_C"/>
</dbReference>
<dbReference type="OMA" id="IANTDHD"/>
<dbReference type="InterPro" id="IPR032016">
    <property type="entry name" value="MKRN2OS-like"/>
</dbReference>
<keyword evidence="4" id="KW-1185">Reference proteome</keyword>